<dbReference type="AlphaFoldDB" id="A0A6J6BMB1"/>
<proteinExistence type="predicted"/>
<feature type="domain" description="SAF" evidence="1">
    <location>
        <begin position="37"/>
        <end position="99"/>
    </location>
</feature>
<organism evidence="2">
    <name type="scientific">freshwater metagenome</name>
    <dbReference type="NCBI Taxonomy" id="449393"/>
    <lineage>
        <taxon>unclassified sequences</taxon>
        <taxon>metagenomes</taxon>
        <taxon>ecological metagenomes</taxon>
    </lineage>
</organism>
<evidence type="ECO:0000259" key="1">
    <source>
        <dbReference type="SMART" id="SM00858"/>
    </source>
</evidence>
<dbReference type="SMART" id="SM00858">
    <property type="entry name" value="SAF"/>
    <property type="match status" value="1"/>
</dbReference>
<dbReference type="InterPro" id="IPR013974">
    <property type="entry name" value="SAF"/>
</dbReference>
<dbReference type="EMBL" id="CAEZSK010000056">
    <property type="protein sequence ID" value="CAB4539308.1"/>
    <property type="molecule type" value="Genomic_DNA"/>
</dbReference>
<protein>
    <submittedName>
        <fullName evidence="2">Unannotated protein</fullName>
    </submittedName>
</protein>
<dbReference type="CDD" id="cd11614">
    <property type="entry name" value="SAF_CpaB_FlgA_like"/>
    <property type="match status" value="1"/>
</dbReference>
<gene>
    <name evidence="2" type="ORF">UFOPK1419_00537</name>
</gene>
<name>A0A6J6BMB1_9ZZZZ</name>
<accession>A0A6J6BMB1</accession>
<evidence type="ECO:0000313" key="2">
    <source>
        <dbReference type="EMBL" id="CAB4539308.1"/>
    </source>
</evidence>
<sequence length="199" mass="21163">MNTSSKASQTRIIVAVSLFAAALVSAMALTALGNQSDTFWIAKSNLAPGVQINESNLSKVQVSLGASSSQYLSEETSPIGAFVLREIKEGELVSMSALSDTSIEMRSEQVPISARSSDIPSDIEIGEAVNIYWIPEANGLEKIALPELVVSGAYLHSIDRKSANFGTDVALSISVFRQEIFKLLSATANGRLVLVRSNG</sequence>
<reference evidence="2" key="1">
    <citation type="submission" date="2020-05" db="EMBL/GenBank/DDBJ databases">
        <authorList>
            <person name="Chiriac C."/>
            <person name="Salcher M."/>
            <person name="Ghai R."/>
            <person name="Kavagutti S V."/>
        </authorList>
    </citation>
    <scope>NUCLEOTIDE SEQUENCE</scope>
</reference>
<dbReference type="Pfam" id="PF08666">
    <property type="entry name" value="SAF"/>
    <property type="match status" value="1"/>
</dbReference>